<keyword evidence="2" id="KW-1185">Reference proteome</keyword>
<dbReference type="Proteomes" id="UP000509667">
    <property type="component" value="Chromosome"/>
</dbReference>
<dbReference type="InterPro" id="IPR055927">
    <property type="entry name" value="DUF7504"/>
</dbReference>
<dbReference type="EMBL" id="CP058910">
    <property type="protein sequence ID" value="QLH76699.1"/>
    <property type="molecule type" value="Genomic_DNA"/>
</dbReference>
<evidence type="ECO:0000313" key="2">
    <source>
        <dbReference type="Proteomes" id="UP000509667"/>
    </source>
</evidence>
<dbReference type="GeneID" id="56077196"/>
<evidence type="ECO:0000313" key="1">
    <source>
        <dbReference type="EMBL" id="QLH76699.1"/>
    </source>
</evidence>
<accession>A0A7D5P934</accession>
<protein>
    <recommendedName>
        <fullName evidence="3">Recombinase RecA</fullName>
    </recommendedName>
</protein>
<proteinExistence type="predicted"/>
<sequence>MSLQEPTYTFENLPLRGVETGTNILVTGPALGGIRELTMRMLLRRHSREGTLFIAADVDGRETLSGYEALGGDLDFARVGVVDCTENGADDESCNVHAVGSPADLTGAGIEFSSLYERIHENGAARVRTGVYTLSPFVVYAPAKSVFRFVHTLTGRIRAADGLGVCAIDPDAVDDQTLSSIAQAFDGQVELREVDGQRAIRVRGLPDQPDGWQPVEFDTA</sequence>
<evidence type="ECO:0008006" key="3">
    <source>
        <dbReference type="Google" id="ProtNLM"/>
    </source>
</evidence>
<dbReference type="RefSeq" id="WP_179910634.1">
    <property type="nucleotide sequence ID" value="NZ_CP058910.1"/>
</dbReference>
<dbReference type="OrthoDB" id="109251at2157"/>
<dbReference type="AlphaFoldDB" id="A0A7D5P934"/>
<organism evidence="1 2">
    <name type="scientific">Halosimplex rubrum</name>
    <dbReference type="NCBI Taxonomy" id="869889"/>
    <lineage>
        <taxon>Archaea</taxon>
        <taxon>Methanobacteriati</taxon>
        <taxon>Methanobacteriota</taxon>
        <taxon>Stenosarchaea group</taxon>
        <taxon>Halobacteria</taxon>
        <taxon>Halobacteriales</taxon>
        <taxon>Haloarculaceae</taxon>
        <taxon>Halosimplex</taxon>
    </lineage>
</organism>
<dbReference type="KEGG" id="hrr:HZS55_04995"/>
<name>A0A7D5P934_9EURY</name>
<dbReference type="Pfam" id="PF24336">
    <property type="entry name" value="DUF7504"/>
    <property type="match status" value="1"/>
</dbReference>
<reference evidence="1 2" key="1">
    <citation type="submission" date="2020-07" db="EMBL/GenBank/DDBJ databases">
        <title>Halosimplex pelagicum sp. nov. and Halosimplex rubrum sp. nov., isolated from salted brown alga Laminaria, and emended description of the genus Halosimplex.</title>
        <authorList>
            <person name="Cui H."/>
        </authorList>
    </citation>
    <scope>NUCLEOTIDE SEQUENCE [LARGE SCALE GENOMIC DNA]</scope>
    <source>
        <strain evidence="1 2">R27</strain>
    </source>
</reference>
<gene>
    <name evidence="1" type="ORF">HZS55_04995</name>
</gene>